<sequence length="106" mass="11930">MVMRAEIWLIDFDRPIGSVTQKRWPCVVVSPEEMDEHLNTLIVAPMSTLDLPAPFRIPISFMGKDGLILLDQISATEKTRLVRKLGTVSNETLAKILDALQEVFAH</sequence>
<dbReference type="Gene3D" id="2.30.30.110">
    <property type="match status" value="1"/>
</dbReference>
<dbReference type="Proteomes" id="UP000031572">
    <property type="component" value="Unassembled WGS sequence"/>
</dbReference>
<dbReference type="InterPro" id="IPR003477">
    <property type="entry name" value="PemK-like"/>
</dbReference>
<gene>
    <name evidence="1" type="ORF">TSA66_09260</name>
</gene>
<dbReference type="SUPFAM" id="SSF50118">
    <property type="entry name" value="Cell growth inhibitor/plasmid maintenance toxic component"/>
    <property type="match status" value="1"/>
</dbReference>
<dbReference type="OrthoDB" id="9808744at2"/>
<protein>
    <submittedName>
        <fullName evidence="1">Growth inhibitor PemK</fullName>
    </submittedName>
</protein>
<dbReference type="STRING" id="709839.TSA66_09260"/>
<comment type="caution">
    <text evidence="1">The sequence shown here is derived from an EMBL/GenBank/DDBJ whole genome shotgun (WGS) entry which is preliminary data.</text>
</comment>
<keyword evidence="2" id="KW-1185">Reference proteome</keyword>
<dbReference type="AlphaFoldDB" id="A0A0C1YKH2"/>
<dbReference type="GO" id="GO:0016075">
    <property type="term" value="P:rRNA catabolic process"/>
    <property type="evidence" value="ECO:0007669"/>
    <property type="project" value="TreeGrafter"/>
</dbReference>
<dbReference type="PANTHER" id="PTHR33988:SF2">
    <property type="entry name" value="ENDORIBONUCLEASE MAZF"/>
    <property type="match status" value="1"/>
</dbReference>
<reference evidence="1 2" key="1">
    <citation type="submission" date="2014-12" db="EMBL/GenBank/DDBJ databases">
        <title>Denitrispirillum autotrophicum gen. nov., sp. nov., Denitrifying, Facultatively Autotrophic Bacteria Isolated from Rice Paddy Soil.</title>
        <authorList>
            <person name="Ishii S."/>
            <person name="Ashida N."/>
            <person name="Ohno H."/>
            <person name="Otsuka S."/>
            <person name="Yokota A."/>
            <person name="Senoo K."/>
        </authorList>
    </citation>
    <scope>NUCLEOTIDE SEQUENCE [LARGE SCALE GENOMIC DNA]</scope>
    <source>
        <strain evidence="1 2">TSA66</strain>
    </source>
</reference>
<dbReference type="GO" id="GO:0004521">
    <property type="term" value="F:RNA endonuclease activity"/>
    <property type="evidence" value="ECO:0007669"/>
    <property type="project" value="TreeGrafter"/>
</dbReference>
<evidence type="ECO:0000313" key="1">
    <source>
        <dbReference type="EMBL" id="KIF80967.1"/>
    </source>
</evidence>
<evidence type="ECO:0000313" key="2">
    <source>
        <dbReference type="Proteomes" id="UP000031572"/>
    </source>
</evidence>
<proteinExistence type="predicted"/>
<dbReference type="RefSeq" id="WP_040039790.1">
    <property type="nucleotide sequence ID" value="NZ_JWJG01000028.1"/>
</dbReference>
<dbReference type="EMBL" id="JWJG01000028">
    <property type="protein sequence ID" value="KIF80967.1"/>
    <property type="molecule type" value="Genomic_DNA"/>
</dbReference>
<dbReference type="PANTHER" id="PTHR33988">
    <property type="entry name" value="ENDORIBONUCLEASE MAZF-RELATED"/>
    <property type="match status" value="1"/>
</dbReference>
<dbReference type="Pfam" id="PF02452">
    <property type="entry name" value="PemK_toxin"/>
    <property type="match status" value="1"/>
</dbReference>
<dbReference type="InterPro" id="IPR011067">
    <property type="entry name" value="Plasmid_toxin/cell-grow_inhib"/>
</dbReference>
<accession>A0A0C1YKH2</accession>
<dbReference type="GO" id="GO:0006402">
    <property type="term" value="P:mRNA catabolic process"/>
    <property type="evidence" value="ECO:0007669"/>
    <property type="project" value="TreeGrafter"/>
</dbReference>
<name>A0A0C1YKH2_9BURK</name>
<organism evidence="1 2">
    <name type="scientific">Noviherbaspirillum autotrophicum</name>
    <dbReference type="NCBI Taxonomy" id="709839"/>
    <lineage>
        <taxon>Bacteria</taxon>
        <taxon>Pseudomonadati</taxon>
        <taxon>Pseudomonadota</taxon>
        <taxon>Betaproteobacteria</taxon>
        <taxon>Burkholderiales</taxon>
        <taxon>Oxalobacteraceae</taxon>
        <taxon>Noviherbaspirillum</taxon>
    </lineage>
</organism>
<dbReference type="GO" id="GO:0003677">
    <property type="term" value="F:DNA binding"/>
    <property type="evidence" value="ECO:0007669"/>
    <property type="project" value="InterPro"/>
</dbReference>